<dbReference type="InterPro" id="IPR001881">
    <property type="entry name" value="EGF-like_Ca-bd_dom"/>
</dbReference>
<dbReference type="PROSITE" id="PS50026">
    <property type="entry name" value="EGF_3"/>
    <property type="match status" value="1"/>
</dbReference>
<dbReference type="SMART" id="SM00179">
    <property type="entry name" value="EGF_CA"/>
    <property type="match status" value="1"/>
</dbReference>
<dbReference type="SMART" id="SM00181">
    <property type="entry name" value="EGF"/>
    <property type="match status" value="1"/>
</dbReference>
<evidence type="ECO:0000259" key="3">
    <source>
        <dbReference type="PROSITE" id="PS50022"/>
    </source>
</evidence>
<dbReference type="PANTHER" id="PTHR24543:SF291">
    <property type="entry name" value="SMOKE ALARM, ISOFORM D"/>
    <property type="match status" value="1"/>
</dbReference>
<dbReference type="SMART" id="SM00231">
    <property type="entry name" value="FA58C"/>
    <property type="match status" value="1"/>
</dbReference>
<feature type="disulfide bond" evidence="2">
    <location>
        <begin position="45"/>
        <end position="54"/>
    </location>
</feature>
<dbReference type="PROSITE" id="PS50022">
    <property type="entry name" value="FA58C_3"/>
    <property type="match status" value="1"/>
</dbReference>
<protein>
    <submittedName>
        <fullName evidence="5">EDIL3-like protein</fullName>
    </submittedName>
</protein>
<feature type="domain" description="EGF-like" evidence="4">
    <location>
        <begin position="19"/>
        <end position="55"/>
    </location>
</feature>
<name>A0ABY7FZ48_MYAAR</name>
<dbReference type="EMBL" id="CP111026">
    <property type="protein sequence ID" value="WAR27240.1"/>
    <property type="molecule type" value="Genomic_DNA"/>
</dbReference>
<keyword evidence="1 2" id="KW-1015">Disulfide bond</keyword>
<evidence type="ECO:0000256" key="2">
    <source>
        <dbReference type="PROSITE-ProRule" id="PRU00076"/>
    </source>
</evidence>
<dbReference type="PROSITE" id="PS00010">
    <property type="entry name" value="ASX_HYDROXYL"/>
    <property type="match status" value="1"/>
</dbReference>
<proteinExistence type="predicted"/>
<dbReference type="PRINTS" id="PR00010">
    <property type="entry name" value="EGFBLOOD"/>
</dbReference>
<dbReference type="InterPro" id="IPR008979">
    <property type="entry name" value="Galactose-bd-like_sf"/>
</dbReference>
<feature type="domain" description="F5/8 type C" evidence="3">
    <location>
        <begin position="58"/>
        <end position="203"/>
    </location>
</feature>
<evidence type="ECO:0000259" key="4">
    <source>
        <dbReference type="PROSITE" id="PS50026"/>
    </source>
</evidence>
<dbReference type="PROSITE" id="PS01187">
    <property type="entry name" value="EGF_CA"/>
    <property type="match status" value="1"/>
</dbReference>
<reference evidence="5" key="1">
    <citation type="submission" date="2022-11" db="EMBL/GenBank/DDBJ databases">
        <title>Centuries of genome instability and evolution in soft-shell clam transmissible cancer (bioRxiv).</title>
        <authorList>
            <person name="Hart S.F.M."/>
            <person name="Yonemitsu M.A."/>
            <person name="Giersch R.M."/>
            <person name="Beal B.F."/>
            <person name="Arriagada G."/>
            <person name="Davis B.W."/>
            <person name="Ostrander E.A."/>
            <person name="Goff S.P."/>
            <person name="Metzger M.J."/>
        </authorList>
    </citation>
    <scope>NUCLEOTIDE SEQUENCE</scope>
    <source>
        <strain evidence="5">MELC-2E11</strain>
        <tissue evidence="5">Siphon/mantle</tissue>
    </source>
</reference>
<dbReference type="Pfam" id="PF00754">
    <property type="entry name" value="F5_F8_type_C"/>
    <property type="match status" value="1"/>
</dbReference>
<keyword evidence="6" id="KW-1185">Reference proteome</keyword>
<organism evidence="5 6">
    <name type="scientific">Mya arenaria</name>
    <name type="common">Soft-shell clam</name>
    <dbReference type="NCBI Taxonomy" id="6604"/>
    <lineage>
        <taxon>Eukaryota</taxon>
        <taxon>Metazoa</taxon>
        <taxon>Spiralia</taxon>
        <taxon>Lophotrochozoa</taxon>
        <taxon>Mollusca</taxon>
        <taxon>Bivalvia</taxon>
        <taxon>Autobranchia</taxon>
        <taxon>Heteroconchia</taxon>
        <taxon>Euheterodonta</taxon>
        <taxon>Imparidentia</taxon>
        <taxon>Neoheterodontei</taxon>
        <taxon>Myida</taxon>
        <taxon>Myoidea</taxon>
        <taxon>Myidae</taxon>
        <taxon>Mya</taxon>
    </lineage>
</organism>
<evidence type="ECO:0000313" key="5">
    <source>
        <dbReference type="EMBL" id="WAR27240.1"/>
    </source>
</evidence>
<comment type="caution">
    <text evidence="2">Lacks conserved residue(s) required for the propagation of feature annotation.</text>
</comment>
<dbReference type="InterPro" id="IPR000421">
    <property type="entry name" value="FA58C"/>
</dbReference>
<dbReference type="PROSITE" id="PS01286">
    <property type="entry name" value="FA58C_2"/>
    <property type="match status" value="1"/>
</dbReference>
<dbReference type="Proteomes" id="UP001164746">
    <property type="component" value="Chromosome 15"/>
</dbReference>
<accession>A0ABY7FZ48</accession>
<dbReference type="CDD" id="cd00057">
    <property type="entry name" value="FA58C"/>
    <property type="match status" value="1"/>
</dbReference>
<evidence type="ECO:0000256" key="1">
    <source>
        <dbReference type="ARBA" id="ARBA00023157"/>
    </source>
</evidence>
<dbReference type="SUPFAM" id="SSF49785">
    <property type="entry name" value="Galactose-binding domain-like"/>
    <property type="match status" value="1"/>
</dbReference>
<dbReference type="InterPro" id="IPR000742">
    <property type="entry name" value="EGF"/>
</dbReference>
<dbReference type="InterPro" id="IPR018097">
    <property type="entry name" value="EGF_Ca-bd_CS"/>
</dbReference>
<dbReference type="Gene3D" id="2.10.25.10">
    <property type="entry name" value="Laminin"/>
    <property type="match status" value="1"/>
</dbReference>
<evidence type="ECO:0000313" key="6">
    <source>
        <dbReference type="Proteomes" id="UP001164746"/>
    </source>
</evidence>
<keyword evidence="2" id="KW-0245">EGF-like domain</keyword>
<dbReference type="Gene3D" id="2.60.120.260">
    <property type="entry name" value="Galactose-binding domain-like"/>
    <property type="match status" value="1"/>
</dbReference>
<dbReference type="CDD" id="cd00054">
    <property type="entry name" value="EGF_CA"/>
    <property type="match status" value="1"/>
</dbReference>
<sequence>MVHKRGETKQEETSLCIPEKDQCSSMPCMNGGTCVDQIGDFNCTCPLGYGDTTCQTQCEINAFGVANNVMKIPDAQISGHLTLGTALPWEGRLSSTTGWIGNDTGSWLQIDLGEVRHMFAVATQGYHSSTYYTSSFKVAYSQDGNKFVYAQSKNSEFFKGSANYDMVQKFVLDRPVRTRFVRFLPELWHNGGHPGLRVEIYGCDV</sequence>
<dbReference type="SUPFAM" id="SSF57196">
    <property type="entry name" value="EGF/Laminin"/>
    <property type="match status" value="1"/>
</dbReference>
<dbReference type="Pfam" id="PF00008">
    <property type="entry name" value="EGF"/>
    <property type="match status" value="1"/>
</dbReference>
<dbReference type="PANTHER" id="PTHR24543">
    <property type="entry name" value="MULTICOPPER OXIDASE-RELATED"/>
    <property type="match status" value="1"/>
</dbReference>
<gene>
    <name evidence="5" type="ORF">MAR_012944</name>
</gene>
<dbReference type="InterPro" id="IPR000152">
    <property type="entry name" value="EGF-type_Asp/Asn_hydroxyl_site"/>
</dbReference>